<keyword evidence="1" id="KW-0378">Hydrolase</keyword>
<name>C1F7A3_ACIC5</name>
<sequence>MKPYRAYLFDLDGTVADSMPLHLRSWQQAVEEHGGHFPMDLFYEWGGMPLVKSVELLNERFGYRMIPADVVRRKEQLYYELLPELEPIHSVLAHVLEQHGRIPLAIVSGSPCAGIHNTLTRLGLLDRFDVLIGSEDYTHGKPHPEPFLTAAARLNVAPADCLVFEDADAGIASAEAAGMDWVRVPVRRLAE</sequence>
<dbReference type="InParanoid" id="C1F7A3"/>
<organism evidence="1 2">
    <name type="scientific">Acidobacterium capsulatum (strain ATCC 51196 / DSM 11244 / BCRC 80197 / JCM 7670 / NBRC 15755 / NCIMB 13165 / 161)</name>
    <dbReference type="NCBI Taxonomy" id="240015"/>
    <lineage>
        <taxon>Bacteria</taxon>
        <taxon>Pseudomonadati</taxon>
        <taxon>Acidobacteriota</taxon>
        <taxon>Terriglobia</taxon>
        <taxon>Terriglobales</taxon>
        <taxon>Acidobacteriaceae</taxon>
        <taxon>Acidobacterium</taxon>
    </lineage>
</organism>
<dbReference type="PANTHER" id="PTHR43481">
    <property type="entry name" value="FRUCTOSE-1-PHOSPHATE PHOSPHATASE"/>
    <property type="match status" value="1"/>
</dbReference>
<dbReference type="Gene3D" id="1.10.150.240">
    <property type="entry name" value="Putative phosphatase, domain 2"/>
    <property type="match status" value="1"/>
</dbReference>
<dbReference type="InterPro" id="IPR051806">
    <property type="entry name" value="HAD-like_SPP"/>
</dbReference>
<dbReference type="Gene3D" id="3.40.50.1000">
    <property type="entry name" value="HAD superfamily/HAD-like"/>
    <property type="match status" value="1"/>
</dbReference>
<dbReference type="Proteomes" id="UP000002207">
    <property type="component" value="Chromosome"/>
</dbReference>
<dbReference type="InterPro" id="IPR036412">
    <property type="entry name" value="HAD-like_sf"/>
</dbReference>
<dbReference type="AlphaFoldDB" id="C1F7A3"/>
<dbReference type="PANTHER" id="PTHR43481:SF4">
    <property type="entry name" value="GLYCEROL-1-PHOSPHATE PHOSPHOHYDROLASE 1-RELATED"/>
    <property type="match status" value="1"/>
</dbReference>
<dbReference type="Pfam" id="PF13419">
    <property type="entry name" value="HAD_2"/>
    <property type="match status" value="1"/>
</dbReference>
<dbReference type="InterPro" id="IPR023198">
    <property type="entry name" value="PGP-like_dom2"/>
</dbReference>
<dbReference type="SFLD" id="SFLDS00003">
    <property type="entry name" value="Haloacid_Dehalogenase"/>
    <property type="match status" value="1"/>
</dbReference>
<dbReference type="FunCoup" id="C1F7A3">
    <property type="interactions" value="380"/>
</dbReference>
<gene>
    <name evidence="1" type="ordered locus">ACP_1658</name>
</gene>
<dbReference type="STRING" id="240015.ACP_1658"/>
<accession>C1F7A3</accession>
<protein>
    <submittedName>
        <fullName evidence="1">HAD-superfamily hydrolase, subfamily IA, variant 3</fullName>
    </submittedName>
</protein>
<evidence type="ECO:0000313" key="1">
    <source>
        <dbReference type="EMBL" id="ACO34546.1"/>
    </source>
</evidence>
<dbReference type="KEGG" id="aca:ACP_1658"/>
<dbReference type="HOGENOM" id="CLU_045011_13_3_0"/>
<dbReference type="GO" id="GO:0050308">
    <property type="term" value="F:sugar-phosphatase activity"/>
    <property type="evidence" value="ECO:0007669"/>
    <property type="project" value="TreeGrafter"/>
</dbReference>
<evidence type="ECO:0000313" key="2">
    <source>
        <dbReference type="Proteomes" id="UP000002207"/>
    </source>
</evidence>
<proteinExistence type="predicted"/>
<dbReference type="InterPro" id="IPR006439">
    <property type="entry name" value="HAD-SF_hydro_IA"/>
</dbReference>
<dbReference type="NCBIfam" id="TIGR01509">
    <property type="entry name" value="HAD-SF-IA-v3"/>
    <property type="match status" value="1"/>
</dbReference>
<dbReference type="CDD" id="cd07505">
    <property type="entry name" value="HAD_BPGM-like"/>
    <property type="match status" value="1"/>
</dbReference>
<dbReference type="EMBL" id="CP001472">
    <property type="protein sequence ID" value="ACO34546.1"/>
    <property type="molecule type" value="Genomic_DNA"/>
</dbReference>
<reference evidence="1 2" key="1">
    <citation type="journal article" date="2009" name="Appl. Environ. Microbiol.">
        <title>Three genomes from the phylum Acidobacteria provide insight into the lifestyles of these microorganisms in soils.</title>
        <authorList>
            <person name="Ward N.L."/>
            <person name="Challacombe J.F."/>
            <person name="Janssen P.H."/>
            <person name="Henrissat B."/>
            <person name="Coutinho P.M."/>
            <person name="Wu M."/>
            <person name="Xie G."/>
            <person name="Haft D.H."/>
            <person name="Sait M."/>
            <person name="Badger J."/>
            <person name="Barabote R.D."/>
            <person name="Bradley B."/>
            <person name="Brettin T.S."/>
            <person name="Brinkac L.M."/>
            <person name="Bruce D."/>
            <person name="Creasy T."/>
            <person name="Daugherty S.C."/>
            <person name="Davidsen T.M."/>
            <person name="DeBoy R.T."/>
            <person name="Detter J.C."/>
            <person name="Dodson R.J."/>
            <person name="Durkin A.S."/>
            <person name="Ganapathy A."/>
            <person name="Gwinn-Giglio M."/>
            <person name="Han C.S."/>
            <person name="Khouri H."/>
            <person name="Kiss H."/>
            <person name="Kothari S.P."/>
            <person name="Madupu R."/>
            <person name="Nelson K.E."/>
            <person name="Nelson W.C."/>
            <person name="Paulsen I."/>
            <person name="Penn K."/>
            <person name="Ren Q."/>
            <person name="Rosovitz M.J."/>
            <person name="Selengut J.D."/>
            <person name="Shrivastava S."/>
            <person name="Sullivan S.A."/>
            <person name="Tapia R."/>
            <person name="Thompson L.S."/>
            <person name="Watkins K.L."/>
            <person name="Yang Q."/>
            <person name="Yu C."/>
            <person name="Zafar N."/>
            <person name="Zhou L."/>
            <person name="Kuske C.R."/>
        </authorList>
    </citation>
    <scope>NUCLEOTIDE SEQUENCE [LARGE SCALE GENOMIC DNA]</scope>
    <source>
        <strain evidence="2">ATCC 51196 / DSM 11244 / BCRC 80197 / JCM 7670 / NBRC 15755 / NCIMB 13165 / 161</strain>
    </source>
</reference>
<dbReference type="InterPro" id="IPR041492">
    <property type="entry name" value="HAD_2"/>
</dbReference>
<dbReference type="InterPro" id="IPR023214">
    <property type="entry name" value="HAD_sf"/>
</dbReference>
<keyword evidence="2" id="KW-1185">Reference proteome</keyword>
<dbReference type="SUPFAM" id="SSF56784">
    <property type="entry name" value="HAD-like"/>
    <property type="match status" value="1"/>
</dbReference>
<dbReference type="eggNOG" id="COG0637">
    <property type="taxonomic scope" value="Bacteria"/>
</dbReference>
<dbReference type="SFLD" id="SFLDG01129">
    <property type="entry name" value="C1.5:_HAD__Beta-PGM__Phosphata"/>
    <property type="match status" value="1"/>
</dbReference>